<dbReference type="RefSeq" id="WP_151968367.1">
    <property type="nucleotide sequence ID" value="NZ_AP019860.1"/>
</dbReference>
<dbReference type="AlphaFoldDB" id="A0A5S9IME0"/>
<keyword evidence="2" id="KW-1185">Reference proteome</keyword>
<evidence type="ECO:0000313" key="1">
    <source>
        <dbReference type="EMBL" id="BBM84197.1"/>
    </source>
</evidence>
<proteinExistence type="predicted"/>
<name>A0A5S9IME0_UABAM</name>
<sequence>MDCEERRIEKSIRKIPRRINLKKPIIGNSFPTSLLKNMSVYELYICIWSQKVSIPRADVIVCYEKVDENYQGRALKVPWQQKEILFRDLSDNHFSSQTELIEIEDTTEMEEASCDEDVSKTLLVDRKSNFLQSREDYFLHHVKTGNFIRASANHREDQSYFFEALYRKYGQLSFEKMLRKFKSGKSKEQNLVDYMRENFPEVTQAQSYTCAFYLKVPFSKKGDSYFFSRDDLPVTNLPIYSMLVLGKPRKKNVTPHFTKETFAEMYQTVVKQVMVPAIEQCIDGKGVGLIEQILHKNNLPLSQEAMQGLLKFINEEMKRDTK</sequence>
<evidence type="ECO:0000313" key="2">
    <source>
        <dbReference type="Proteomes" id="UP000326354"/>
    </source>
</evidence>
<protein>
    <submittedName>
        <fullName evidence="1">Uncharacterized protein</fullName>
    </submittedName>
</protein>
<organism evidence="1 2">
    <name type="scientific">Uabimicrobium amorphum</name>
    <dbReference type="NCBI Taxonomy" id="2596890"/>
    <lineage>
        <taxon>Bacteria</taxon>
        <taxon>Pseudomonadati</taxon>
        <taxon>Planctomycetota</taxon>
        <taxon>Candidatus Uabimicrobiia</taxon>
        <taxon>Candidatus Uabimicrobiales</taxon>
        <taxon>Candidatus Uabimicrobiaceae</taxon>
        <taxon>Candidatus Uabimicrobium</taxon>
    </lineage>
</organism>
<dbReference type="KEGG" id="uam:UABAM_02553"/>
<dbReference type="Proteomes" id="UP000326354">
    <property type="component" value="Chromosome"/>
</dbReference>
<gene>
    <name evidence="1" type="ORF">UABAM_02553</name>
</gene>
<accession>A0A5S9IME0</accession>
<reference evidence="1 2" key="1">
    <citation type="submission" date="2019-08" db="EMBL/GenBank/DDBJ databases">
        <title>Complete genome sequence of Candidatus Uab amorphum.</title>
        <authorList>
            <person name="Shiratori T."/>
            <person name="Suzuki S."/>
            <person name="Kakizawa Y."/>
            <person name="Ishida K."/>
        </authorList>
    </citation>
    <scope>NUCLEOTIDE SEQUENCE [LARGE SCALE GENOMIC DNA]</scope>
    <source>
        <strain evidence="1 2">SRT547</strain>
    </source>
</reference>
<dbReference type="EMBL" id="AP019860">
    <property type="protein sequence ID" value="BBM84197.1"/>
    <property type="molecule type" value="Genomic_DNA"/>
</dbReference>